<sequence length="220" mass="25480">MPTSKFRSEEDRHAVVSFYKKGWKNCKVSSTLTLKKYEVSRVLKRYKETGSVEDRPRSGKTRHSAHKSYEESNSMSSEAKSGTISRKMAQELNISDRTVRRIVKEDLKLVSYKKITAHVLTDKKRLENCKRIFRSTWNPSTIARTIAYCYQKESARLLDLEHLGEQGVRYKTANVESLKRALQKAWDDLDQKTLATIAKNFKTRLEACIEAEGGHFEHFL</sequence>
<dbReference type="Pfam" id="PF00292">
    <property type="entry name" value="PAX"/>
    <property type="match status" value="1"/>
</dbReference>
<comment type="subcellular location">
    <subcellularLocation>
        <location evidence="1">Nucleus</location>
    </subcellularLocation>
</comment>
<dbReference type="Gene3D" id="1.10.10.10">
    <property type="entry name" value="Winged helix-like DNA-binding domain superfamily/Winged helix DNA-binding domain"/>
    <property type="match status" value="1"/>
</dbReference>
<keyword evidence="6" id="KW-1185">Reference proteome</keyword>
<dbReference type="Gene3D" id="3.30.420.10">
    <property type="entry name" value="Ribonuclease H-like superfamily/Ribonuclease H"/>
    <property type="match status" value="1"/>
</dbReference>
<evidence type="ECO:0000313" key="5">
    <source>
        <dbReference type="EMBL" id="TKR64810.1"/>
    </source>
</evidence>
<dbReference type="PANTHER" id="PTHR46068">
    <property type="entry name" value="PROTEIN CBG27172"/>
    <property type="match status" value="1"/>
</dbReference>
<dbReference type="InterPro" id="IPR036397">
    <property type="entry name" value="RNaseH_sf"/>
</dbReference>
<proteinExistence type="predicted"/>
<dbReference type="InterPro" id="IPR036388">
    <property type="entry name" value="WH-like_DNA-bd_sf"/>
</dbReference>
<evidence type="ECO:0000256" key="1">
    <source>
        <dbReference type="ARBA" id="ARBA00004123"/>
    </source>
</evidence>
<evidence type="ECO:0000259" key="4">
    <source>
        <dbReference type="Pfam" id="PF00292"/>
    </source>
</evidence>
<dbReference type="GO" id="GO:0003677">
    <property type="term" value="F:DNA binding"/>
    <property type="evidence" value="ECO:0007669"/>
    <property type="project" value="InterPro"/>
</dbReference>
<feature type="region of interest" description="Disordered" evidence="3">
    <location>
        <begin position="49"/>
        <end position="84"/>
    </location>
</feature>
<dbReference type="InterPro" id="IPR001523">
    <property type="entry name" value="Paired_dom"/>
</dbReference>
<organism evidence="5 6">
    <name type="scientific">Steinernema carpocapsae</name>
    <name type="common">Entomopathogenic nematode</name>
    <dbReference type="NCBI Taxonomy" id="34508"/>
    <lineage>
        <taxon>Eukaryota</taxon>
        <taxon>Metazoa</taxon>
        <taxon>Ecdysozoa</taxon>
        <taxon>Nematoda</taxon>
        <taxon>Chromadorea</taxon>
        <taxon>Rhabditida</taxon>
        <taxon>Tylenchina</taxon>
        <taxon>Panagrolaimomorpha</taxon>
        <taxon>Strongyloidoidea</taxon>
        <taxon>Steinernematidae</taxon>
        <taxon>Steinernema</taxon>
    </lineage>
</organism>
<accession>A0A4U5M7D2</accession>
<evidence type="ECO:0000256" key="2">
    <source>
        <dbReference type="ARBA" id="ARBA00022724"/>
    </source>
</evidence>
<dbReference type="Proteomes" id="UP000298663">
    <property type="component" value="Unassembled WGS sequence"/>
</dbReference>
<reference evidence="5 6" key="1">
    <citation type="journal article" date="2015" name="Genome Biol.">
        <title>Comparative genomics of Steinernema reveals deeply conserved gene regulatory networks.</title>
        <authorList>
            <person name="Dillman A.R."/>
            <person name="Macchietto M."/>
            <person name="Porter C.F."/>
            <person name="Rogers A."/>
            <person name="Williams B."/>
            <person name="Antoshechkin I."/>
            <person name="Lee M.M."/>
            <person name="Goodwin Z."/>
            <person name="Lu X."/>
            <person name="Lewis E.E."/>
            <person name="Goodrich-Blair H."/>
            <person name="Stock S.P."/>
            <person name="Adams B.J."/>
            <person name="Sternberg P.W."/>
            <person name="Mortazavi A."/>
        </authorList>
    </citation>
    <scope>NUCLEOTIDE SEQUENCE [LARGE SCALE GENOMIC DNA]</scope>
    <source>
        <strain evidence="5 6">ALL</strain>
    </source>
</reference>
<dbReference type="EMBL" id="AZBU02000009">
    <property type="protein sequence ID" value="TKR64810.1"/>
    <property type="molecule type" value="Genomic_DNA"/>
</dbReference>
<comment type="caution">
    <text evidence="5">The sequence shown here is derived from an EMBL/GenBank/DDBJ whole genome shotgun (WGS) entry which is preliminary data.</text>
</comment>
<evidence type="ECO:0000256" key="3">
    <source>
        <dbReference type="SAM" id="MobiDB-lite"/>
    </source>
</evidence>
<name>A0A4U5M7D2_STECR</name>
<keyword evidence="2" id="KW-0563">Paired box</keyword>
<dbReference type="AlphaFoldDB" id="A0A4U5M7D2"/>
<dbReference type="SUPFAM" id="SSF46689">
    <property type="entry name" value="Homeodomain-like"/>
    <property type="match status" value="1"/>
</dbReference>
<evidence type="ECO:0000313" key="6">
    <source>
        <dbReference type="Proteomes" id="UP000298663"/>
    </source>
</evidence>
<dbReference type="OrthoDB" id="7951431at2759"/>
<dbReference type="PANTHER" id="PTHR46068:SF1">
    <property type="entry name" value="TRANSPOSASE IS30-LIKE HTH DOMAIN-CONTAINING PROTEIN"/>
    <property type="match status" value="1"/>
</dbReference>
<dbReference type="STRING" id="34508.A0A4U5M7D2"/>
<reference evidence="5 6" key="2">
    <citation type="journal article" date="2019" name="G3 (Bethesda)">
        <title>Hybrid Assembly of the Genome of the Entomopathogenic Nematode Steinernema carpocapsae Identifies the X-Chromosome.</title>
        <authorList>
            <person name="Serra L."/>
            <person name="Macchietto M."/>
            <person name="Macias-Munoz A."/>
            <person name="McGill C.J."/>
            <person name="Rodriguez I.M."/>
            <person name="Rodriguez B."/>
            <person name="Murad R."/>
            <person name="Mortazavi A."/>
        </authorList>
    </citation>
    <scope>NUCLEOTIDE SEQUENCE [LARGE SCALE GENOMIC DNA]</scope>
    <source>
        <strain evidence="5 6">ALL</strain>
    </source>
</reference>
<dbReference type="InterPro" id="IPR009057">
    <property type="entry name" value="Homeodomain-like_sf"/>
</dbReference>
<feature type="compositionally biased region" description="Polar residues" evidence="3">
    <location>
        <begin position="71"/>
        <end position="84"/>
    </location>
</feature>
<dbReference type="GO" id="GO:0006355">
    <property type="term" value="P:regulation of DNA-templated transcription"/>
    <property type="evidence" value="ECO:0007669"/>
    <property type="project" value="InterPro"/>
</dbReference>
<protein>
    <recommendedName>
        <fullName evidence="4">Paired domain-containing protein</fullName>
    </recommendedName>
</protein>
<feature type="domain" description="Paired" evidence="4">
    <location>
        <begin position="11"/>
        <end position="58"/>
    </location>
</feature>
<dbReference type="GO" id="GO:0005634">
    <property type="term" value="C:nucleus"/>
    <property type="evidence" value="ECO:0007669"/>
    <property type="project" value="UniProtKB-SubCell"/>
</dbReference>
<gene>
    <name evidence="5" type="ORF">L596_025289</name>
</gene>